<dbReference type="InterPro" id="IPR036873">
    <property type="entry name" value="Rhodanese-like_dom_sf"/>
</dbReference>
<keyword evidence="3" id="KW-1185">Reference proteome</keyword>
<feature type="domain" description="Rhodanese" evidence="1">
    <location>
        <begin position="35"/>
        <end position="115"/>
    </location>
</feature>
<dbReference type="Pfam" id="PF00581">
    <property type="entry name" value="Rhodanese"/>
    <property type="match status" value="1"/>
</dbReference>
<dbReference type="RefSeq" id="WP_108313658.1">
    <property type="nucleotide sequence ID" value="NZ_NESN01000005.1"/>
</dbReference>
<name>A0A315E395_9BURK</name>
<organism evidence="2 3">
    <name type="scientific">Limnohabitans parvus II-B4</name>
    <dbReference type="NCBI Taxonomy" id="1293052"/>
    <lineage>
        <taxon>Bacteria</taxon>
        <taxon>Pseudomonadati</taxon>
        <taxon>Pseudomonadota</taxon>
        <taxon>Betaproteobacteria</taxon>
        <taxon>Burkholderiales</taxon>
        <taxon>Comamonadaceae</taxon>
        <taxon>Limnohabitans</taxon>
    </lineage>
</organism>
<dbReference type="Gene3D" id="3.40.250.10">
    <property type="entry name" value="Rhodanese-like domain"/>
    <property type="match status" value="1"/>
</dbReference>
<dbReference type="CDD" id="cd00158">
    <property type="entry name" value="RHOD"/>
    <property type="match status" value="1"/>
</dbReference>
<proteinExistence type="predicted"/>
<dbReference type="SMART" id="SM00450">
    <property type="entry name" value="RHOD"/>
    <property type="match status" value="1"/>
</dbReference>
<reference evidence="2 3" key="1">
    <citation type="submission" date="2017-04" db="EMBL/GenBank/DDBJ databases">
        <title>Unexpected and diverse lifestyles within the genus Limnohabitans.</title>
        <authorList>
            <person name="Kasalicky V."/>
            <person name="Mehrshad M."/>
            <person name="Andrei S.-A."/>
            <person name="Salcher M."/>
            <person name="Kratochvilova H."/>
            <person name="Simek K."/>
            <person name="Ghai R."/>
        </authorList>
    </citation>
    <scope>NUCLEOTIDE SEQUENCE [LARGE SCALE GENOMIC DNA]</scope>
    <source>
        <strain evidence="2 3">II-B4</strain>
    </source>
</reference>
<dbReference type="AlphaFoldDB" id="A0A315E395"/>
<dbReference type="Proteomes" id="UP000250790">
    <property type="component" value="Unassembled WGS sequence"/>
</dbReference>
<dbReference type="EMBL" id="NESN01000005">
    <property type="protein sequence ID" value="PUE52213.1"/>
    <property type="molecule type" value="Genomic_DNA"/>
</dbReference>
<dbReference type="InterPro" id="IPR001763">
    <property type="entry name" value="Rhodanese-like_dom"/>
</dbReference>
<dbReference type="PANTHER" id="PTHR43031">
    <property type="entry name" value="FAD-DEPENDENT OXIDOREDUCTASE"/>
    <property type="match status" value="1"/>
</dbReference>
<dbReference type="OrthoDB" id="9814704at2"/>
<gene>
    <name evidence="2" type="ORF">B9Z37_13715</name>
</gene>
<dbReference type="SUPFAM" id="SSF52821">
    <property type="entry name" value="Rhodanese/Cell cycle control phosphatase"/>
    <property type="match status" value="1"/>
</dbReference>
<comment type="caution">
    <text evidence="2">The sequence shown here is derived from an EMBL/GenBank/DDBJ whole genome shotgun (WGS) entry which is preliminary data.</text>
</comment>
<evidence type="ECO:0000259" key="1">
    <source>
        <dbReference type="PROSITE" id="PS50206"/>
    </source>
</evidence>
<sequence length="115" mass="12903">MKFIQDYWPMMALALWFGYKWWNARRVIALLPQLKTQGAILLDVRSEAEFASGNAPGTRNIPLNELGQHLGSIPKTSPVVVGCASGTRSGMAKLMLKKNGYQRVYNIGAWRNFMS</sequence>
<evidence type="ECO:0000313" key="2">
    <source>
        <dbReference type="EMBL" id="PUE52213.1"/>
    </source>
</evidence>
<protein>
    <submittedName>
        <fullName evidence="2">Rhodanese</fullName>
    </submittedName>
</protein>
<dbReference type="PANTHER" id="PTHR43031:SF1">
    <property type="entry name" value="PYRIDINE NUCLEOTIDE-DISULPHIDE OXIDOREDUCTASE"/>
    <property type="match status" value="1"/>
</dbReference>
<accession>A0A315E395</accession>
<dbReference type="PROSITE" id="PS50206">
    <property type="entry name" value="RHODANESE_3"/>
    <property type="match status" value="1"/>
</dbReference>
<evidence type="ECO:0000313" key="3">
    <source>
        <dbReference type="Proteomes" id="UP000250790"/>
    </source>
</evidence>
<dbReference type="InterPro" id="IPR050229">
    <property type="entry name" value="GlpE_sulfurtransferase"/>
</dbReference>